<dbReference type="InterPro" id="IPR036866">
    <property type="entry name" value="RibonucZ/Hydroxyglut_hydro"/>
</dbReference>
<dbReference type="SUPFAM" id="SSF52218">
    <property type="entry name" value="Flavoproteins"/>
    <property type="match status" value="1"/>
</dbReference>
<dbReference type="GO" id="GO:0016651">
    <property type="term" value="F:oxidoreductase activity, acting on NAD(P)H"/>
    <property type="evidence" value="ECO:0007669"/>
    <property type="project" value="UniProtKB-ARBA"/>
</dbReference>
<dbReference type="GO" id="GO:0010181">
    <property type="term" value="F:FMN binding"/>
    <property type="evidence" value="ECO:0007669"/>
    <property type="project" value="InterPro"/>
</dbReference>
<dbReference type="InterPro" id="IPR012349">
    <property type="entry name" value="Split_barrel_FMN-bd"/>
</dbReference>
<dbReference type="Gene3D" id="3.40.50.360">
    <property type="match status" value="1"/>
</dbReference>
<dbReference type="Gene3D" id="2.30.110.10">
    <property type="entry name" value="Electron Transport, Fmn-binding Protein, Chain A"/>
    <property type="match status" value="1"/>
</dbReference>
<dbReference type="GO" id="GO:0009055">
    <property type="term" value="F:electron transfer activity"/>
    <property type="evidence" value="ECO:0007669"/>
    <property type="project" value="InterPro"/>
</dbReference>
<proteinExistence type="inferred from homology"/>
<reference evidence="10" key="1">
    <citation type="submission" date="2020-10" db="EMBL/GenBank/DDBJ databases">
        <authorList>
            <person name="Gilroy R."/>
        </authorList>
    </citation>
    <scope>NUCLEOTIDE SEQUENCE</scope>
    <source>
        <strain evidence="10">11159</strain>
    </source>
</reference>
<dbReference type="GO" id="GO:0016646">
    <property type="term" value="F:oxidoreductase activity, acting on the CH-NH group of donors, NAD or NADP as acceptor"/>
    <property type="evidence" value="ECO:0007669"/>
    <property type="project" value="UniProtKB-ARBA"/>
</dbReference>
<dbReference type="InterPro" id="IPR051285">
    <property type="entry name" value="NADH_oxidoreductase_modular"/>
</dbReference>
<dbReference type="InterPro" id="IPR001226">
    <property type="entry name" value="Flavodoxin_CS"/>
</dbReference>
<dbReference type="SMART" id="SM00903">
    <property type="entry name" value="Flavin_Reduct"/>
    <property type="match status" value="1"/>
</dbReference>
<evidence type="ECO:0000256" key="2">
    <source>
        <dbReference type="ARBA" id="ARBA00001965"/>
    </source>
</evidence>
<reference evidence="10" key="2">
    <citation type="journal article" date="2021" name="PeerJ">
        <title>Extensive microbial diversity within the chicken gut microbiome revealed by metagenomics and culture.</title>
        <authorList>
            <person name="Gilroy R."/>
            <person name="Ravi A."/>
            <person name="Getino M."/>
            <person name="Pursley I."/>
            <person name="Horton D.L."/>
            <person name="Alikhan N.F."/>
            <person name="Baker D."/>
            <person name="Gharbi K."/>
            <person name="Hall N."/>
            <person name="Watson M."/>
            <person name="Adriaenssens E.M."/>
            <person name="Foster-Nyarko E."/>
            <person name="Jarju S."/>
            <person name="Secka A."/>
            <person name="Antonio M."/>
            <person name="Oren A."/>
            <person name="Chaudhuri R.R."/>
            <person name="La Ragione R."/>
            <person name="Hildebrand F."/>
            <person name="Pallen M.J."/>
        </authorList>
    </citation>
    <scope>NUCLEOTIDE SEQUENCE</scope>
    <source>
        <strain evidence="10">11159</strain>
    </source>
</reference>
<dbReference type="PROSITE" id="PS00201">
    <property type="entry name" value="FLAVODOXIN"/>
    <property type="match status" value="1"/>
</dbReference>
<dbReference type="Pfam" id="PF19583">
    <property type="entry name" value="ODP"/>
    <property type="match status" value="1"/>
</dbReference>
<dbReference type="InterPro" id="IPR001279">
    <property type="entry name" value="Metallo-B-lactamas"/>
</dbReference>
<comment type="similarity">
    <text evidence="4">In the N-terminal section; belongs to the zinc metallo-hydrolase group 3 family.</text>
</comment>
<dbReference type="InterPro" id="IPR008254">
    <property type="entry name" value="Flavodoxin/NO_synth"/>
</dbReference>
<dbReference type="InterPro" id="IPR045761">
    <property type="entry name" value="ODP_dom"/>
</dbReference>
<evidence type="ECO:0000256" key="4">
    <source>
        <dbReference type="ARBA" id="ARBA00007121"/>
    </source>
</evidence>
<comment type="function">
    <text evidence="7">Mediates electron transfer from NADH to oxygen, reducing it to water. This modular protein has 3 redox cofactors, in other organisms the same activity requires 2 or 3 proteins.</text>
</comment>
<dbReference type="InterPro" id="IPR024934">
    <property type="entry name" value="Rubredoxin-like_dom"/>
</dbReference>
<dbReference type="Pfam" id="PF00258">
    <property type="entry name" value="Flavodoxin_1"/>
    <property type="match status" value="1"/>
</dbReference>
<sequence length="607" mass="69164">MYQNRTVCLDTYYVGASDRRLALFENIYPLTDGASYNSYVILDEKTCLLDTVDSSVFDIYLEKVKDVLNGRKLDYLVIHHMEPDHSAGILKIVNEFKDVTLVVNEKIKVMLENYFGKSFKNVTVVNEMDTLNLGKHTLTFVFAPMVHWPEVMVSYDSYTKTLFSADAFGTFGALSGNLFADEVDFAHSYLDEARRYYTNIVGKYGPQVQAILAKASTLEINTICPLHGPIWRKDLNYLINLYDKWSLYEPEVKGVLIVYGSIYGHTEKAANLLADALSLEGVKNIKIYDASKTDASYLVSETFKYSHLAILSSTYNMGTFTPIRNYLEDLKEHAMQNRKVAVIENGSWAPNSGCLIKKELSQMKNMTLIEPLVTIKSNPNKDNFEEIKVLASNIAKDFPKETLDSNPLFKINYGLYVLTTKDNKNNRYNGLIINTLSQVSENPTHIMVSINKRNHSATLINETKEFNVSILDKHVTYNIFKRFGYQSGRDTDKFEGFSDYELSKNNLPYLNKYSTAYLSLKVIDIIDSGSHYTYICEITDSKLLENEDSITYSYYLENIKPKAKKPAGVKKGWICKLCGYIYEGEELPKDFICPICKHGIEVFEKIG</sequence>
<dbReference type="AlphaFoldDB" id="A0A9D9DGE9"/>
<dbReference type="PANTHER" id="PTHR32145:SF20">
    <property type="entry name" value="FLAVOPROTEIN"/>
    <property type="match status" value="1"/>
</dbReference>
<dbReference type="Pfam" id="PF21349">
    <property type="entry name" value="RUBY_RBDX"/>
    <property type="match status" value="1"/>
</dbReference>
<name>A0A9D9DGE9_9BACL</name>
<dbReference type="SUPFAM" id="SSF57802">
    <property type="entry name" value="Rubredoxin-like"/>
    <property type="match status" value="1"/>
</dbReference>
<dbReference type="PROSITE" id="PS50903">
    <property type="entry name" value="RUBREDOXIN_LIKE"/>
    <property type="match status" value="1"/>
</dbReference>
<dbReference type="EMBL" id="JADIMY010000017">
    <property type="protein sequence ID" value="MBO8427134.1"/>
    <property type="molecule type" value="Genomic_DNA"/>
</dbReference>
<evidence type="ECO:0000256" key="1">
    <source>
        <dbReference type="ARBA" id="ARBA00001962"/>
    </source>
</evidence>
<dbReference type="SMART" id="SM00849">
    <property type="entry name" value="Lactamase_B"/>
    <property type="match status" value="1"/>
</dbReference>
<gene>
    <name evidence="10" type="ORF">IAC58_01040</name>
</gene>
<protein>
    <submittedName>
        <fullName evidence="10">Flavin reductase</fullName>
    </submittedName>
</protein>
<dbReference type="Pfam" id="PF01613">
    <property type="entry name" value="Flavin_Reduct"/>
    <property type="match status" value="1"/>
</dbReference>
<comment type="similarity">
    <text evidence="3">In the C-terminal section; belongs to the flavodoxin reductase family.</text>
</comment>
<dbReference type="SUPFAM" id="SSF50475">
    <property type="entry name" value="FMN-binding split barrel"/>
    <property type="match status" value="1"/>
</dbReference>
<feature type="domain" description="Rubredoxin-like" evidence="9">
    <location>
        <begin position="570"/>
        <end position="606"/>
    </location>
</feature>
<evidence type="ECO:0000256" key="3">
    <source>
        <dbReference type="ARBA" id="ARBA00006098"/>
    </source>
</evidence>
<feature type="domain" description="Flavodoxin-like" evidence="8">
    <location>
        <begin position="255"/>
        <end position="395"/>
    </location>
</feature>
<accession>A0A9D9DGE9</accession>
<dbReference type="Gene3D" id="2.20.28.10">
    <property type="match status" value="1"/>
</dbReference>
<keyword evidence="6" id="KW-0249">Electron transport</keyword>
<dbReference type="InterPro" id="IPR002563">
    <property type="entry name" value="Flavin_Rdtase-like_dom"/>
</dbReference>
<evidence type="ECO:0000259" key="9">
    <source>
        <dbReference type="PROSITE" id="PS50903"/>
    </source>
</evidence>
<evidence type="ECO:0000256" key="6">
    <source>
        <dbReference type="ARBA" id="ARBA00022982"/>
    </source>
</evidence>
<dbReference type="SUPFAM" id="SSF56281">
    <property type="entry name" value="Metallo-hydrolase/oxidoreductase"/>
    <property type="match status" value="1"/>
</dbReference>
<dbReference type="InterPro" id="IPR048574">
    <property type="entry name" value="RUBY_RBDX"/>
</dbReference>
<organism evidence="10 11">
    <name type="scientific">Candidatus Onthovivens merdipullorum</name>
    <dbReference type="NCBI Taxonomy" id="2840889"/>
    <lineage>
        <taxon>Bacteria</taxon>
        <taxon>Bacillati</taxon>
        <taxon>Bacillota</taxon>
        <taxon>Bacilli</taxon>
        <taxon>Bacillales</taxon>
        <taxon>Candidatus Onthovivens</taxon>
    </lineage>
</organism>
<evidence type="ECO:0000256" key="7">
    <source>
        <dbReference type="ARBA" id="ARBA00025633"/>
    </source>
</evidence>
<dbReference type="Proteomes" id="UP000823613">
    <property type="component" value="Unassembled WGS sequence"/>
</dbReference>
<keyword evidence="5" id="KW-0813">Transport</keyword>
<dbReference type="Gene3D" id="3.60.15.10">
    <property type="entry name" value="Ribonuclease Z/Hydroxyacylglutathione hydrolase-like"/>
    <property type="match status" value="1"/>
</dbReference>
<evidence type="ECO:0000256" key="5">
    <source>
        <dbReference type="ARBA" id="ARBA00022448"/>
    </source>
</evidence>
<dbReference type="PANTHER" id="PTHR32145">
    <property type="entry name" value="DIFLAVIN FLAVOPROTEIN A 2-RELATED"/>
    <property type="match status" value="1"/>
</dbReference>
<evidence type="ECO:0000313" key="11">
    <source>
        <dbReference type="Proteomes" id="UP000823613"/>
    </source>
</evidence>
<dbReference type="InterPro" id="IPR029039">
    <property type="entry name" value="Flavoprotein-like_sf"/>
</dbReference>
<dbReference type="PROSITE" id="PS50902">
    <property type="entry name" value="FLAVODOXIN_LIKE"/>
    <property type="match status" value="1"/>
</dbReference>
<comment type="cofactor">
    <cofactor evidence="1">
        <name>Fe cation</name>
        <dbReference type="ChEBI" id="CHEBI:24875"/>
    </cofactor>
</comment>
<comment type="cofactor">
    <cofactor evidence="2">
        <name>Fe(3+)</name>
        <dbReference type="ChEBI" id="CHEBI:29034"/>
    </cofactor>
</comment>
<dbReference type="GO" id="GO:0005506">
    <property type="term" value="F:iron ion binding"/>
    <property type="evidence" value="ECO:0007669"/>
    <property type="project" value="InterPro"/>
</dbReference>
<evidence type="ECO:0000259" key="8">
    <source>
        <dbReference type="PROSITE" id="PS50902"/>
    </source>
</evidence>
<dbReference type="CDD" id="cd07709">
    <property type="entry name" value="flavodiiron_proteins_MBL-fold"/>
    <property type="match status" value="1"/>
</dbReference>
<comment type="caution">
    <text evidence="10">The sequence shown here is derived from an EMBL/GenBank/DDBJ whole genome shotgun (WGS) entry which is preliminary data.</text>
</comment>
<dbReference type="CDD" id="cd00729">
    <property type="entry name" value="rubredoxin_SM"/>
    <property type="match status" value="1"/>
</dbReference>
<evidence type="ECO:0000313" key="10">
    <source>
        <dbReference type="EMBL" id="MBO8427134.1"/>
    </source>
</evidence>